<gene>
    <name evidence="1" type="ORF">BDM02DRAFT_3132580</name>
</gene>
<feature type="non-terminal residue" evidence="1">
    <location>
        <position position="1"/>
    </location>
</feature>
<evidence type="ECO:0000313" key="2">
    <source>
        <dbReference type="Proteomes" id="UP000886501"/>
    </source>
</evidence>
<name>A0ACB6Z0H4_THEGA</name>
<evidence type="ECO:0000313" key="1">
    <source>
        <dbReference type="EMBL" id="KAF9643209.1"/>
    </source>
</evidence>
<protein>
    <submittedName>
        <fullName evidence="1">Uncharacterized protein</fullName>
    </submittedName>
</protein>
<organism evidence="1 2">
    <name type="scientific">Thelephora ganbajun</name>
    <name type="common">Ganba fungus</name>
    <dbReference type="NCBI Taxonomy" id="370292"/>
    <lineage>
        <taxon>Eukaryota</taxon>
        <taxon>Fungi</taxon>
        <taxon>Dikarya</taxon>
        <taxon>Basidiomycota</taxon>
        <taxon>Agaricomycotina</taxon>
        <taxon>Agaricomycetes</taxon>
        <taxon>Thelephorales</taxon>
        <taxon>Thelephoraceae</taxon>
        <taxon>Thelephora</taxon>
    </lineage>
</organism>
<reference evidence="1" key="2">
    <citation type="journal article" date="2020" name="Nat. Commun.">
        <title>Large-scale genome sequencing of mycorrhizal fungi provides insights into the early evolution of symbiotic traits.</title>
        <authorList>
            <person name="Miyauchi S."/>
            <person name="Kiss E."/>
            <person name="Kuo A."/>
            <person name="Drula E."/>
            <person name="Kohler A."/>
            <person name="Sanchez-Garcia M."/>
            <person name="Morin E."/>
            <person name="Andreopoulos B."/>
            <person name="Barry K.W."/>
            <person name="Bonito G."/>
            <person name="Buee M."/>
            <person name="Carver A."/>
            <person name="Chen C."/>
            <person name="Cichocki N."/>
            <person name="Clum A."/>
            <person name="Culley D."/>
            <person name="Crous P.W."/>
            <person name="Fauchery L."/>
            <person name="Girlanda M."/>
            <person name="Hayes R.D."/>
            <person name="Keri Z."/>
            <person name="LaButti K."/>
            <person name="Lipzen A."/>
            <person name="Lombard V."/>
            <person name="Magnuson J."/>
            <person name="Maillard F."/>
            <person name="Murat C."/>
            <person name="Nolan M."/>
            <person name="Ohm R.A."/>
            <person name="Pangilinan J."/>
            <person name="Pereira M.F."/>
            <person name="Perotto S."/>
            <person name="Peter M."/>
            <person name="Pfister S."/>
            <person name="Riley R."/>
            <person name="Sitrit Y."/>
            <person name="Stielow J.B."/>
            <person name="Szollosi G."/>
            <person name="Zifcakova L."/>
            <person name="Stursova M."/>
            <person name="Spatafora J.W."/>
            <person name="Tedersoo L."/>
            <person name="Vaario L.M."/>
            <person name="Yamada A."/>
            <person name="Yan M."/>
            <person name="Wang P."/>
            <person name="Xu J."/>
            <person name="Bruns T."/>
            <person name="Baldrian P."/>
            <person name="Vilgalys R."/>
            <person name="Dunand C."/>
            <person name="Henrissat B."/>
            <person name="Grigoriev I.V."/>
            <person name="Hibbett D."/>
            <person name="Nagy L.G."/>
            <person name="Martin F.M."/>
        </authorList>
    </citation>
    <scope>NUCLEOTIDE SEQUENCE</scope>
    <source>
        <strain evidence="1">P2</strain>
    </source>
</reference>
<dbReference type="EMBL" id="MU118265">
    <property type="protein sequence ID" value="KAF9643209.1"/>
    <property type="molecule type" value="Genomic_DNA"/>
</dbReference>
<dbReference type="Proteomes" id="UP000886501">
    <property type="component" value="Unassembled WGS sequence"/>
</dbReference>
<accession>A0ACB6Z0H4</accession>
<keyword evidence="2" id="KW-1185">Reference proteome</keyword>
<reference evidence="1" key="1">
    <citation type="submission" date="2019-10" db="EMBL/GenBank/DDBJ databases">
        <authorList>
            <consortium name="DOE Joint Genome Institute"/>
            <person name="Kuo A."/>
            <person name="Miyauchi S."/>
            <person name="Kiss E."/>
            <person name="Drula E."/>
            <person name="Kohler A."/>
            <person name="Sanchez-Garcia M."/>
            <person name="Andreopoulos B."/>
            <person name="Barry K.W."/>
            <person name="Bonito G."/>
            <person name="Buee M."/>
            <person name="Carver A."/>
            <person name="Chen C."/>
            <person name="Cichocki N."/>
            <person name="Clum A."/>
            <person name="Culley D."/>
            <person name="Crous P.W."/>
            <person name="Fauchery L."/>
            <person name="Girlanda M."/>
            <person name="Hayes R."/>
            <person name="Keri Z."/>
            <person name="Labutti K."/>
            <person name="Lipzen A."/>
            <person name="Lombard V."/>
            <person name="Magnuson J."/>
            <person name="Maillard F."/>
            <person name="Morin E."/>
            <person name="Murat C."/>
            <person name="Nolan M."/>
            <person name="Ohm R."/>
            <person name="Pangilinan J."/>
            <person name="Pereira M."/>
            <person name="Perotto S."/>
            <person name="Peter M."/>
            <person name="Riley R."/>
            <person name="Sitrit Y."/>
            <person name="Stielow B."/>
            <person name="Szollosi G."/>
            <person name="Zifcakova L."/>
            <person name="Stursova M."/>
            <person name="Spatafora J.W."/>
            <person name="Tedersoo L."/>
            <person name="Vaario L.-M."/>
            <person name="Yamada A."/>
            <person name="Yan M."/>
            <person name="Wang P."/>
            <person name="Xu J."/>
            <person name="Bruns T."/>
            <person name="Baldrian P."/>
            <person name="Vilgalys R."/>
            <person name="Henrissat B."/>
            <person name="Grigoriev I.V."/>
            <person name="Hibbett D."/>
            <person name="Nagy L.G."/>
            <person name="Martin F.M."/>
        </authorList>
    </citation>
    <scope>NUCLEOTIDE SEQUENCE</scope>
    <source>
        <strain evidence="1">P2</strain>
    </source>
</reference>
<sequence length="190" mass="20417">PSPPALTVEPVEAPIVAPVENAIPLPVPPPSQGPCHTVVESSTMLRVISLEEEREIEDHIVGAWQCQGAIESNETSNPSCAVPIVALTPGQLQTQSLGARGYWMLSVMRVVMLMPNSTVSARLLSSDHVSGKLRLVSLLSQEEFDSLLSGELEAEVHPVTVQDVVWSGAEDDKLKYSDGWVTDRSVAGLE</sequence>
<proteinExistence type="predicted"/>
<comment type="caution">
    <text evidence="1">The sequence shown here is derived from an EMBL/GenBank/DDBJ whole genome shotgun (WGS) entry which is preliminary data.</text>
</comment>